<sequence length="65" mass="7693">MDRVLSRWTTFIGCGMLELMLVIDMLQSDVSWNATLHPQFYRSDFIEAILQILVHRSFVHDRPEL</sequence>
<name>A0ABR2MW80_9ASPA</name>
<evidence type="ECO:0000313" key="2">
    <source>
        <dbReference type="Proteomes" id="UP001412067"/>
    </source>
</evidence>
<accession>A0ABR2MW80</accession>
<gene>
    <name evidence="1" type="ORF">KSP40_PGU022586</name>
</gene>
<proteinExistence type="predicted"/>
<organism evidence="1 2">
    <name type="scientific">Platanthera guangdongensis</name>
    <dbReference type="NCBI Taxonomy" id="2320717"/>
    <lineage>
        <taxon>Eukaryota</taxon>
        <taxon>Viridiplantae</taxon>
        <taxon>Streptophyta</taxon>
        <taxon>Embryophyta</taxon>
        <taxon>Tracheophyta</taxon>
        <taxon>Spermatophyta</taxon>
        <taxon>Magnoliopsida</taxon>
        <taxon>Liliopsida</taxon>
        <taxon>Asparagales</taxon>
        <taxon>Orchidaceae</taxon>
        <taxon>Orchidoideae</taxon>
        <taxon>Orchideae</taxon>
        <taxon>Orchidinae</taxon>
        <taxon>Platanthera</taxon>
    </lineage>
</organism>
<evidence type="ECO:0000313" key="1">
    <source>
        <dbReference type="EMBL" id="KAK8967701.1"/>
    </source>
</evidence>
<keyword evidence="2" id="KW-1185">Reference proteome</keyword>
<dbReference type="Proteomes" id="UP001412067">
    <property type="component" value="Unassembled WGS sequence"/>
</dbReference>
<reference evidence="1 2" key="1">
    <citation type="journal article" date="2022" name="Nat. Plants">
        <title>Genomes of leafy and leafless Platanthera orchids illuminate the evolution of mycoheterotrophy.</title>
        <authorList>
            <person name="Li M.H."/>
            <person name="Liu K.W."/>
            <person name="Li Z."/>
            <person name="Lu H.C."/>
            <person name="Ye Q.L."/>
            <person name="Zhang D."/>
            <person name="Wang J.Y."/>
            <person name="Li Y.F."/>
            <person name="Zhong Z.M."/>
            <person name="Liu X."/>
            <person name="Yu X."/>
            <person name="Liu D.K."/>
            <person name="Tu X.D."/>
            <person name="Liu B."/>
            <person name="Hao Y."/>
            <person name="Liao X.Y."/>
            <person name="Jiang Y.T."/>
            <person name="Sun W.H."/>
            <person name="Chen J."/>
            <person name="Chen Y.Q."/>
            <person name="Ai Y."/>
            <person name="Zhai J.W."/>
            <person name="Wu S.S."/>
            <person name="Zhou Z."/>
            <person name="Hsiao Y.Y."/>
            <person name="Wu W.L."/>
            <person name="Chen Y.Y."/>
            <person name="Lin Y.F."/>
            <person name="Hsu J.L."/>
            <person name="Li C.Y."/>
            <person name="Wang Z.W."/>
            <person name="Zhao X."/>
            <person name="Zhong W.Y."/>
            <person name="Ma X.K."/>
            <person name="Ma L."/>
            <person name="Huang J."/>
            <person name="Chen G.Z."/>
            <person name="Huang M.Z."/>
            <person name="Huang L."/>
            <person name="Peng D.H."/>
            <person name="Luo Y.B."/>
            <person name="Zou S.Q."/>
            <person name="Chen S.P."/>
            <person name="Lan S."/>
            <person name="Tsai W.C."/>
            <person name="Van de Peer Y."/>
            <person name="Liu Z.J."/>
        </authorList>
    </citation>
    <scope>NUCLEOTIDE SEQUENCE [LARGE SCALE GENOMIC DNA]</scope>
    <source>
        <strain evidence="1">Lor288</strain>
    </source>
</reference>
<comment type="caution">
    <text evidence="1">The sequence shown here is derived from an EMBL/GenBank/DDBJ whole genome shotgun (WGS) entry which is preliminary data.</text>
</comment>
<protein>
    <submittedName>
        <fullName evidence="1">Uncharacterized protein</fullName>
    </submittedName>
</protein>
<dbReference type="EMBL" id="JBBWWR010000004">
    <property type="protein sequence ID" value="KAK8967701.1"/>
    <property type="molecule type" value="Genomic_DNA"/>
</dbReference>